<feature type="compositionally biased region" description="Gly residues" evidence="1">
    <location>
        <begin position="263"/>
        <end position="272"/>
    </location>
</feature>
<reference evidence="2" key="1">
    <citation type="journal article" date="2018" name="Mol. Biol. Evol.">
        <title>Broad Genomic Sampling Reveals a Smut Pathogenic Ancestry of the Fungal Clade Ustilaginomycotina.</title>
        <authorList>
            <person name="Kijpornyongpan T."/>
            <person name="Mondo S.J."/>
            <person name="Barry K."/>
            <person name="Sandor L."/>
            <person name="Lee J."/>
            <person name="Lipzen A."/>
            <person name="Pangilinan J."/>
            <person name="LaButti K."/>
            <person name="Hainaut M."/>
            <person name="Henrissat B."/>
            <person name="Grigoriev I.V."/>
            <person name="Spatafora J.W."/>
            <person name="Aime M.C."/>
        </authorList>
    </citation>
    <scope>NUCLEOTIDE SEQUENCE [LARGE SCALE GENOMIC DNA]</scope>
    <source>
        <strain evidence="2">MCA 4198</strain>
    </source>
</reference>
<dbReference type="GeneID" id="37043104"/>
<feature type="region of interest" description="Disordered" evidence="1">
    <location>
        <begin position="75"/>
        <end position="292"/>
    </location>
</feature>
<dbReference type="RefSeq" id="XP_025379103.1">
    <property type="nucleotide sequence ID" value="XM_025521188.1"/>
</dbReference>
<dbReference type="EMBL" id="KZ819635">
    <property type="protein sequence ID" value="PWN91905.1"/>
    <property type="molecule type" value="Genomic_DNA"/>
</dbReference>
<keyword evidence="3" id="KW-1185">Reference proteome</keyword>
<dbReference type="InParanoid" id="A0A316YVW3"/>
<evidence type="ECO:0000313" key="3">
    <source>
        <dbReference type="Proteomes" id="UP000245768"/>
    </source>
</evidence>
<proteinExistence type="predicted"/>
<dbReference type="AlphaFoldDB" id="A0A316YVW3"/>
<evidence type="ECO:0000313" key="2">
    <source>
        <dbReference type="EMBL" id="PWN91905.1"/>
    </source>
</evidence>
<dbReference type="Proteomes" id="UP000245768">
    <property type="component" value="Unassembled WGS sequence"/>
</dbReference>
<feature type="compositionally biased region" description="Acidic residues" evidence="1">
    <location>
        <begin position="75"/>
        <end position="100"/>
    </location>
</feature>
<feature type="region of interest" description="Disordered" evidence="1">
    <location>
        <begin position="1"/>
        <end position="59"/>
    </location>
</feature>
<sequence length="292" mass="32974">MSTATKKGKERAEVREDLLPSSDDEEKENEPKGLDVEDRDAYEVFEPGQPWTQVIGTQEQREAWRKGWDLYLEDDDEGLLFDENEEEEGGEGEGEKEEEDLDRRQGSQAEVDISEGPSRQFSQHQDAVLEEYDKQEQGQQPTRPWWEKGKTTPLLNDFDEERRKFYLSQAQGAEGENERQNDGAAQDSVHGRIGFQSVMSRQRHGQGRPYHEETGTIARATKIIKKTWSQTMETRRHQQETNSRKKRPSFAHALGSNSRTLHGGAGSGGSGSGTSPAGRIRGGQAKARGRRS</sequence>
<gene>
    <name evidence="2" type="ORF">FA10DRAFT_265730</name>
</gene>
<feature type="compositionally biased region" description="Basic and acidic residues" evidence="1">
    <location>
        <begin position="233"/>
        <end position="243"/>
    </location>
</feature>
<feature type="compositionally biased region" description="Basic and acidic residues" evidence="1">
    <location>
        <begin position="29"/>
        <end position="42"/>
    </location>
</feature>
<evidence type="ECO:0000256" key="1">
    <source>
        <dbReference type="SAM" id="MobiDB-lite"/>
    </source>
</evidence>
<organism evidence="2 3">
    <name type="scientific">Acaromyces ingoldii</name>
    <dbReference type="NCBI Taxonomy" id="215250"/>
    <lineage>
        <taxon>Eukaryota</taxon>
        <taxon>Fungi</taxon>
        <taxon>Dikarya</taxon>
        <taxon>Basidiomycota</taxon>
        <taxon>Ustilaginomycotina</taxon>
        <taxon>Exobasidiomycetes</taxon>
        <taxon>Exobasidiales</taxon>
        <taxon>Cryptobasidiaceae</taxon>
        <taxon>Acaromyces</taxon>
    </lineage>
</organism>
<dbReference type="OrthoDB" id="10407930at2759"/>
<protein>
    <submittedName>
        <fullName evidence="2">Uncharacterized protein</fullName>
    </submittedName>
</protein>
<name>A0A316YVW3_9BASI</name>
<accession>A0A316YVW3</accession>